<gene>
    <name evidence="2" type="ORF">LYSCAS_12770</name>
</gene>
<keyword evidence="1" id="KW-0732">Signal</keyword>
<protein>
    <recommendedName>
        <fullName evidence="4">Carboxypeptidase regulatory-like domain-containing protein</fullName>
    </recommendedName>
</protein>
<reference evidence="2 3" key="1">
    <citation type="submission" date="2021-03" db="EMBL/GenBank/DDBJ databases">
        <title>Complete Genome Sequences of Two Lysobacter Strains Isolated from Sea Water (Lysobacter caseinilyticus) and Soil (Lysobacter helvus) in South Korea.</title>
        <authorList>
            <person name="Watanabe Y."/>
            <person name="Arakawa K."/>
        </authorList>
    </citation>
    <scope>NUCLEOTIDE SEQUENCE [LARGE SCALE GENOMIC DNA]</scope>
    <source>
        <strain evidence="2 3">KVB24</strain>
    </source>
</reference>
<dbReference type="Proteomes" id="UP000681317">
    <property type="component" value="Chromosome"/>
</dbReference>
<organism evidence="2 3">
    <name type="scientific">Noviluteimonas caseinilytica</name>
    <dbReference type="NCBI Taxonomy" id="2675101"/>
    <lineage>
        <taxon>Bacteria</taxon>
        <taxon>Pseudomonadati</taxon>
        <taxon>Pseudomonadota</taxon>
        <taxon>Gammaproteobacteria</taxon>
        <taxon>Lysobacterales</taxon>
        <taxon>Lysobacteraceae</taxon>
        <taxon>Noviluteimonas</taxon>
    </lineage>
</organism>
<feature type="chain" id="PRO_5046804981" description="Carboxypeptidase regulatory-like domain-containing protein" evidence="1">
    <location>
        <begin position="16"/>
        <end position="290"/>
    </location>
</feature>
<evidence type="ECO:0000256" key="1">
    <source>
        <dbReference type="SAM" id="SignalP"/>
    </source>
</evidence>
<accession>A0ABN6FRI3</accession>
<name>A0ABN6FRI3_9GAMM</name>
<proteinExistence type="predicted"/>
<dbReference type="EMBL" id="AP024545">
    <property type="protein sequence ID" value="BCT92253.1"/>
    <property type="molecule type" value="Genomic_DNA"/>
</dbReference>
<sequence>MRGCVAIFGVTVALAGCGGGTPAPVPAPAPATTTPAESAANTANDATRAWLARALTCGDRAFLTISQAEQRERLRQADGVTCTPESDNTALRCAVVPALRIGNADIGWFVLGAAHSGVAPVILPAPPDALRNAMPAGAGELASGTDLGDTRVECALTEGALAPGAIAGVVTHPGDPEASVRVCAFELNDGVATCTRTARGERAYRIEGLSRGDYVVLAIPGEAPDARIGYTDCVAHDGGDDDTKDRGDLPCTHELRIVAVPAGKTVDAIDPADLRTLEAAASWPQPPPTE</sequence>
<evidence type="ECO:0000313" key="2">
    <source>
        <dbReference type="EMBL" id="BCT92253.1"/>
    </source>
</evidence>
<dbReference type="PROSITE" id="PS51257">
    <property type="entry name" value="PROKAR_LIPOPROTEIN"/>
    <property type="match status" value="1"/>
</dbReference>
<evidence type="ECO:0000313" key="3">
    <source>
        <dbReference type="Proteomes" id="UP000681317"/>
    </source>
</evidence>
<evidence type="ECO:0008006" key="4">
    <source>
        <dbReference type="Google" id="ProtNLM"/>
    </source>
</evidence>
<keyword evidence="3" id="KW-1185">Reference proteome</keyword>
<feature type="signal peptide" evidence="1">
    <location>
        <begin position="1"/>
        <end position="15"/>
    </location>
</feature>